<dbReference type="Proteomes" id="UP000183982">
    <property type="component" value="Unassembled WGS sequence"/>
</dbReference>
<dbReference type="Gene3D" id="3.90.780.10">
    <property type="entry name" value="5'-Nucleotidase, C-terminal domain"/>
    <property type="match status" value="1"/>
</dbReference>
<dbReference type="PRINTS" id="PR01607">
    <property type="entry name" value="APYRASEFAMLY"/>
</dbReference>
<dbReference type="Gene3D" id="3.60.21.10">
    <property type="match status" value="1"/>
</dbReference>
<comment type="similarity">
    <text evidence="1 3">Belongs to the 5'-nucleotidase family.</text>
</comment>
<feature type="domain" description="5'-Nucleotidase C-terminal" evidence="5">
    <location>
        <begin position="404"/>
        <end position="544"/>
    </location>
</feature>
<evidence type="ECO:0000313" key="6">
    <source>
        <dbReference type="EMBL" id="SHJ58551.1"/>
    </source>
</evidence>
<dbReference type="InterPro" id="IPR036907">
    <property type="entry name" value="5'-Nucleotdase_C_sf"/>
</dbReference>
<feature type="domain" description="Calcineurin-like phosphoesterase" evidence="4">
    <location>
        <begin position="17"/>
        <end position="256"/>
    </location>
</feature>
<dbReference type="Pfam" id="PF02872">
    <property type="entry name" value="5_nucleotid_C"/>
    <property type="match status" value="1"/>
</dbReference>
<dbReference type="SUPFAM" id="SSF56300">
    <property type="entry name" value="Metallo-dependent phosphatases"/>
    <property type="match status" value="1"/>
</dbReference>
<dbReference type="Pfam" id="PF00149">
    <property type="entry name" value="Metallophos"/>
    <property type="match status" value="1"/>
</dbReference>
<dbReference type="InterPro" id="IPR029052">
    <property type="entry name" value="Metallo-depent_PP-like"/>
</dbReference>
<dbReference type="GO" id="GO:0030288">
    <property type="term" value="C:outer membrane-bounded periplasmic space"/>
    <property type="evidence" value="ECO:0007669"/>
    <property type="project" value="TreeGrafter"/>
</dbReference>
<evidence type="ECO:0000256" key="3">
    <source>
        <dbReference type="RuleBase" id="RU362119"/>
    </source>
</evidence>
<dbReference type="GO" id="GO:0016788">
    <property type="term" value="F:hydrolase activity, acting on ester bonds"/>
    <property type="evidence" value="ECO:0007669"/>
    <property type="project" value="InterPro"/>
</dbReference>
<protein>
    <submittedName>
        <fullName evidence="6">2',3'-cyclic-nucleotide 2'-phosphodiesterase / 3'-nucleotidase</fullName>
    </submittedName>
</protein>
<dbReference type="InterPro" id="IPR008334">
    <property type="entry name" value="5'-Nucleotdase_C"/>
</dbReference>
<dbReference type="GO" id="GO:0000166">
    <property type="term" value="F:nucleotide binding"/>
    <property type="evidence" value="ECO:0007669"/>
    <property type="project" value="UniProtKB-KW"/>
</dbReference>
<dbReference type="SUPFAM" id="SSF55816">
    <property type="entry name" value="5'-nucleotidase (syn. UDP-sugar hydrolase), C-terminal domain"/>
    <property type="match status" value="1"/>
</dbReference>
<dbReference type="PROSITE" id="PS00785">
    <property type="entry name" value="5_NUCLEOTIDASE_1"/>
    <property type="match status" value="1"/>
</dbReference>
<evidence type="ECO:0000256" key="1">
    <source>
        <dbReference type="ARBA" id="ARBA00006654"/>
    </source>
</evidence>
<reference evidence="7" key="1">
    <citation type="submission" date="2016-11" db="EMBL/GenBank/DDBJ databases">
        <authorList>
            <person name="Varghese N."/>
            <person name="Submissions S."/>
        </authorList>
    </citation>
    <scope>NUCLEOTIDE SEQUENCE [LARGE SCALE GENOMIC DNA]</scope>
    <source>
        <strain evidence="7">DSM 100564</strain>
    </source>
</reference>
<dbReference type="AlphaFoldDB" id="A0A1M6KI23"/>
<organism evidence="6 7">
    <name type="scientific">Shimia gijangensis</name>
    <dbReference type="NCBI Taxonomy" id="1470563"/>
    <lineage>
        <taxon>Bacteria</taxon>
        <taxon>Pseudomonadati</taxon>
        <taxon>Pseudomonadota</taxon>
        <taxon>Alphaproteobacteria</taxon>
        <taxon>Rhodobacterales</taxon>
        <taxon>Roseobacteraceae</taxon>
    </lineage>
</organism>
<evidence type="ECO:0000259" key="5">
    <source>
        <dbReference type="Pfam" id="PF02872"/>
    </source>
</evidence>
<evidence type="ECO:0000256" key="2">
    <source>
        <dbReference type="ARBA" id="ARBA00022729"/>
    </source>
</evidence>
<dbReference type="GO" id="GO:0046872">
    <property type="term" value="F:metal ion binding"/>
    <property type="evidence" value="ECO:0007669"/>
    <property type="project" value="InterPro"/>
</dbReference>
<dbReference type="STRING" id="1470563.SAMN05444000_110107"/>
<dbReference type="PROSITE" id="PS00786">
    <property type="entry name" value="5_NUCLEOTIDASE_2"/>
    <property type="match status" value="1"/>
</dbReference>
<dbReference type="EMBL" id="FQZQ01000010">
    <property type="protein sequence ID" value="SHJ58551.1"/>
    <property type="molecule type" value="Genomic_DNA"/>
</dbReference>
<dbReference type="PANTHER" id="PTHR11575">
    <property type="entry name" value="5'-NUCLEOTIDASE-RELATED"/>
    <property type="match status" value="1"/>
</dbReference>
<dbReference type="InterPro" id="IPR006179">
    <property type="entry name" value="5_nucleotidase/apyrase"/>
</dbReference>
<proteinExistence type="inferred from homology"/>
<dbReference type="InterPro" id="IPR004843">
    <property type="entry name" value="Calcineurin-like_PHP"/>
</dbReference>
<keyword evidence="2" id="KW-0732">Signal</keyword>
<dbReference type="InterPro" id="IPR006146">
    <property type="entry name" value="5'-Nucleotdase_CS"/>
</dbReference>
<dbReference type="GO" id="GO:0009166">
    <property type="term" value="P:nucleotide catabolic process"/>
    <property type="evidence" value="ECO:0007669"/>
    <property type="project" value="InterPro"/>
</dbReference>
<name>A0A1M6KI23_9RHOB</name>
<gene>
    <name evidence="6" type="ORF">SAMN05444000_110107</name>
</gene>
<sequence length="628" mass="68309">MPEPDSSKINSNDIRLTLLATTDVHAHLLAYDYYSDHPAKEKSALSRLATLIASERSKNQNVILVDNGDFLQGTPLADVFTDQTPPETVSHPVVEAMNALDYDAAALGNHEFNVPLDRLSAILREMQFPLLCANLTPVDPDEQFLKNLWQSHVILEPQIQDQSGQLQTVRIGLFGVLPPQVLNWDYSRVSGKISAQDSVDAAQVAVQDLRDQGADVVIGLAHTGVSNDTRQGNMENAGLYIAGIEGIDALILGHSHLRFPETDQPDHPEIRERAGTIAGVPTVMPGSAAAYLGKIDLVLEKSGASWNVRSHAAELIPGTGAKLLAEDPNIVARLTPAHEWVLSRVREPLGEVPFPIHSYFSLLPGCTSVRLVAHAQAKYLRSQLKGTSLANLPLLSAAAPQKCGGRSGSGHFTHIPAGPIALRNISDIQFFPNDVSALQLTGCEIVDWLEMSASIYNQVLPDCSEQPLRNDDFPPYNSDTIFGLTYEIDLSLPPRFDPNGHEINPETRRVRNIRHHGTAIDSKQSFVLAVNNYRSGGGGGFPHVTPDRIVFQSDTKIRDLLAETVARPLSLDALPPSPWSFLPIAGASVVFDTGPGVKPFLNQLSIPGLEEIGPTHDGFLRMRLSMNL</sequence>
<evidence type="ECO:0000259" key="4">
    <source>
        <dbReference type="Pfam" id="PF00149"/>
    </source>
</evidence>
<dbReference type="NCBIfam" id="NF006938">
    <property type="entry name" value="PRK09420.1"/>
    <property type="match status" value="1"/>
</dbReference>
<dbReference type="RefSeq" id="WP_073252311.1">
    <property type="nucleotide sequence ID" value="NZ_FQZQ01000010.1"/>
</dbReference>
<accession>A0A1M6KI23</accession>
<keyword evidence="3" id="KW-0547">Nucleotide-binding</keyword>
<dbReference type="PANTHER" id="PTHR11575:SF6">
    <property type="entry name" value="2',3'-CYCLIC-NUCLEOTIDE 2'-PHOSPHODIESTERASE_3'-NUCLEOTIDASE"/>
    <property type="match status" value="1"/>
</dbReference>
<keyword evidence="7" id="KW-1185">Reference proteome</keyword>
<keyword evidence="3" id="KW-0378">Hydrolase</keyword>
<evidence type="ECO:0000313" key="7">
    <source>
        <dbReference type="Proteomes" id="UP000183982"/>
    </source>
</evidence>